<proteinExistence type="predicted"/>
<organism evidence="2 3">
    <name type="scientific">Eiseniibacteriota bacterium</name>
    <dbReference type="NCBI Taxonomy" id="2212470"/>
    <lineage>
        <taxon>Bacteria</taxon>
        <taxon>Candidatus Eiseniibacteriota</taxon>
    </lineage>
</organism>
<evidence type="ECO:0000313" key="2">
    <source>
        <dbReference type="EMBL" id="TMQ70378.1"/>
    </source>
</evidence>
<dbReference type="Pfam" id="PF01636">
    <property type="entry name" value="APH"/>
    <property type="match status" value="1"/>
</dbReference>
<dbReference type="Gene3D" id="3.90.1200.10">
    <property type="match status" value="1"/>
</dbReference>
<reference evidence="2 3" key="1">
    <citation type="journal article" date="2019" name="Nat. Microbiol.">
        <title>Mediterranean grassland soil C-N compound turnover is dependent on rainfall and depth, and is mediated by genomically divergent microorganisms.</title>
        <authorList>
            <person name="Diamond S."/>
            <person name="Andeer P.F."/>
            <person name="Li Z."/>
            <person name="Crits-Christoph A."/>
            <person name="Burstein D."/>
            <person name="Anantharaman K."/>
            <person name="Lane K.R."/>
            <person name="Thomas B.C."/>
            <person name="Pan C."/>
            <person name="Northen T.R."/>
            <person name="Banfield J.F."/>
        </authorList>
    </citation>
    <scope>NUCLEOTIDE SEQUENCE [LARGE SCALE GENOMIC DNA]</scope>
    <source>
        <strain evidence="2">WS_11</strain>
    </source>
</reference>
<dbReference type="SUPFAM" id="SSF56112">
    <property type="entry name" value="Protein kinase-like (PK-like)"/>
    <property type="match status" value="1"/>
</dbReference>
<evidence type="ECO:0000259" key="1">
    <source>
        <dbReference type="Pfam" id="PF01636"/>
    </source>
</evidence>
<accession>A0A538U3B0</accession>
<sequence length="335" mass="37041">MSSGAGRPIPIASEVLPEHPAARAWVEAFGSACPVRSVTMLTHKHKSSVFRLEVDGWSRPSVIAKRCSNGYGTAAAIERRIHERILRAADLPSLEVYGQVPEPATDRFWLFLEDLGDRDLTMTDDGERRCFSQWLGRLHRWTPSAETGDLPDRSPAAYRQPLRSAGRRIEGSVGRPWVDADARATLARLSGLLDRIERRWDCVEDVCRSSPRTMVHGDLVAKNVRIRERGGSREVVVLDWEMVGVGVPCVDLKLLGDDLAEYVAVVQPVRPELTLGVVRAMAAMGQIFRSLLVLDWKTCDFESAWCDGPGFAALEHRMEAAARCVESGASAWGIG</sequence>
<dbReference type="AlphaFoldDB" id="A0A538U3B0"/>
<dbReference type="InterPro" id="IPR002575">
    <property type="entry name" value="Aminoglycoside_PTrfase"/>
</dbReference>
<name>A0A538U3B0_UNCEI</name>
<evidence type="ECO:0000313" key="3">
    <source>
        <dbReference type="Proteomes" id="UP000319771"/>
    </source>
</evidence>
<dbReference type="Proteomes" id="UP000319771">
    <property type="component" value="Unassembled WGS sequence"/>
</dbReference>
<gene>
    <name evidence="2" type="ORF">E6K81_12750</name>
</gene>
<feature type="domain" description="Aminoglycoside phosphotransferase" evidence="1">
    <location>
        <begin position="48"/>
        <end position="254"/>
    </location>
</feature>
<protein>
    <recommendedName>
        <fullName evidence="1">Aminoglycoside phosphotransferase domain-containing protein</fullName>
    </recommendedName>
</protein>
<dbReference type="EMBL" id="VBPB01000230">
    <property type="protein sequence ID" value="TMQ70378.1"/>
    <property type="molecule type" value="Genomic_DNA"/>
</dbReference>
<dbReference type="InterPro" id="IPR011009">
    <property type="entry name" value="Kinase-like_dom_sf"/>
</dbReference>
<comment type="caution">
    <text evidence="2">The sequence shown here is derived from an EMBL/GenBank/DDBJ whole genome shotgun (WGS) entry which is preliminary data.</text>
</comment>